<dbReference type="PANTHER" id="PTHR22846:SF2">
    <property type="entry name" value="F-BOX-LIKE_WD REPEAT-CONTAINING PROTEIN EBI"/>
    <property type="match status" value="1"/>
</dbReference>
<sequence length="307" mass="34068">MGRSQPIAHANHIGPIFSIKVNQYLSDSKANNTINDVNLDANSILNLNFNSNTAIQNGITENNDVHSTNSLEESPIMESSQHLDTLLAVSFDGNASVIKKTASLIKIHSRPILDCDWVSETKFVTCSTDFDVALIDYRTNDIRLLKGHIDNVNSVSHNKNIIASTSDDNLVILWNINDEKNANLVGHKKGVLCQCWLDKNSNPASAQKLATSGNDGNIIIWDINMASKNCYYSVGYPVHYMEKSSAYNLLCTACSGKMLHFWDERVGLVKKIDTSNCISNMAFNEQGSVLCVTMYNKQPSLYDIRMV</sequence>
<gene>
    <name evidence="6" type="ORF">EDEG_00808</name>
</gene>
<dbReference type="GO" id="GO:0006357">
    <property type="term" value="P:regulation of transcription by RNA polymerase II"/>
    <property type="evidence" value="ECO:0007669"/>
    <property type="project" value="TreeGrafter"/>
</dbReference>
<keyword evidence="7" id="KW-1185">Reference proteome</keyword>
<dbReference type="AlphaFoldDB" id="J9DRB6"/>
<dbReference type="InterPro" id="IPR019775">
    <property type="entry name" value="WD40_repeat_CS"/>
</dbReference>
<evidence type="ECO:0000313" key="7">
    <source>
        <dbReference type="Proteomes" id="UP000003163"/>
    </source>
</evidence>
<dbReference type="PROSITE" id="PS50082">
    <property type="entry name" value="WD_REPEATS_2"/>
    <property type="match status" value="1"/>
</dbReference>
<reference evidence="6 7" key="1">
    <citation type="submission" date="2011-08" db="EMBL/GenBank/DDBJ databases">
        <authorList>
            <person name="Liu Z.J."/>
            <person name="Shi F.L."/>
            <person name="Lu J.Q."/>
            <person name="Li M."/>
            <person name="Wang Z.L."/>
        </authorList>
    </citation>
    <scope>NUCLEOTIDE SEQUENCE [LARGE SCALE GENOMIC DNA]</scope>
    <source>
        <strain evidence="6 7">USNM 41457</strain>
    </source>
</reference>
<dbReference type="InterPro" id="IPR001680">
    <property type="entry name" value="WD40_rpt"/>
</dbReference>
<dbReference type="SUPFAM" id="SSF50978">
    <property type="entry name" value="WD40 repeat-like"/>
    <property type="match status" value="1"/>
</dbReference>
<evidence type="ECO:0000256" key="2">
    <source>
        <dbReference type="ARBA" id="ARBA00022574"/>
    </source>
</evidence>
<name>J9DRB6_EDHAE</name>
<evidence type="ECO:0000256" key="1">
    <source>
        <dbReference type="ARBA" id="ARBA00004123"/>
    </source>
</evidence>
<dbReference type="GO" id="GO:0000118">
    <property type="term" value="C:histone deacetylase complex"/>
    <property type="evidence" value="ECO:0007669"/>
    <property type="project" value="TreeGrafter"/>
</dbReference>
<feature type="repeat" description="WD" evidence="5">
    <location>
        <begin position="145"/>
        <end position="184"/>
    </location>
</feature>
<evidence type="ECO:0000256" key="5">
    <source>
        <dbReference type="PROSITE-ProRule" id="PRU00221"/>
    </source>
</evidence>
<dbReference type="InterPro" id="IPR015943">
    <property type="entry name" value="WD40/YVTN_repeat-like_dom_sf"/>
</dbReference>
<protein>
    <submittedName>
        <fullName evidence="6">Uncharacterized protein</fullName>
    </submittedName>
</protein>
<evidence type="ECO:0000256" key="3">
    <source>
        <dbReference type="ARBA" id="ARBA00022737"/>
    </source>
</evidence>
<comment type="caution">
    <text evidence="6">The sequence shown here is derived from an EMBL/GenBank/DDBJ whole genome shotgun (WGS) entry which is preliminary data.</text>
</comment>
<dbReference type="Gene3D" id="2.130.10.10">
    <property type="entry name" value="YVTN repeat-like/Quinoprotein amine dehydrogenase"/>
    <property type="match status" value="1"/>
</dbReference>
<dbReference type="Proteomes" id="UP000003163">
    <property type="component" value="Unassembled WGS sequence"/>
</dbReference>
<dbReference type="PROSITE" id="PS50294">
    <property type="entry name" value="WD_REPEATS_REGION"/>
    <property type="match status" value="1"/>
</dbReference>
<comment type="subcellular location">
    <subcellularLocation>
        <location evidence="1">Nucleus</location>
    </subcellularLocation>
</comment>
<dbReference type="InterPro" id="IPR045183">
    <property type="entry name" value="Ebi-like"/>
</dbReference>
<accession>J9DRB6</accession>
<proteinExistence type="predicted"/>
<dbReference type="InParanoid" id="J9DRB6"/>
<dbReference type="Pfam" id="PF00400">
    <property type="entry name" value="WD40"/>
    <property type="match status" value="2"/>
</dbReference>
<dbReference type="HOGENOM" id="CLU_906218_0_0_1"/>
<dbReference type="STRING" id="1003232.J9DRB6"/>
<dbReference type="VEuPathDB" id="MicrosporidiaDB:EDEG_00808"/>
<dbReference type="OrthoDB" id="1367865at2759"/>
<organism evidence="6 7">
    <name type="scientific">Edhazardia aedis (strain USNM 41457)</name>
    <name type="common">Microsporidian parasite</name>
    <dbReference type="NCBI Taxonomy" id="1003232"/>
    <lineage>
        <taxon>Eukaryota</taxon>
        <taxon>Fungi</taxon>
        <taxon>Fungi incertae sedis</taxon>
        <taxon>Microsporidia</taxon>
        <taxon>Edhazardia</taxon>
    </lineage>
</organism>
<keyword evidence="2 5" id="KW-0853">WD repeat</keyword>
<dbReference type="InterPro" id="IPR036322">
    <property type="entry name" value="WD40_repeat_dom_sf"/>
</dbReference>
<dbReference type="SMART" id="SM00320">
    <property type="entry name" value="WD40"/>
    <property type="match status" value="5"/>
</dbReference>
<dbReference type="GO" id="GO:0003714">
    <property type="term" value="F:transcription corepressor activity"/>
    <property type="evidence" value="ECO:0007669"/>
    <property type="project" value="InterPro"/>
</dbReference>
<reference evidence="7" key="2">
    <citation type="submission" date="2015-07" db="EMBL/GenBank/DDBJ databases">
        <title>Contrasting host-pathogen interactions and genome evolution in two generalist and specialist microsporidian pathogens of mosquitoes.</title>
        <authorList>
            <consortium name="The Broad Institute Genomics Platform"/>
            <consortium name="The Broad Institute Genome Sequencing Center for Infectious Disease"/>
            <person name="Cuomo C.A."/>
            <person name="Sanscrainte N.D."/>
            <person name="Goldberg J.M."/>
            <person name="Heiman D."/>
            <person name="Young S."/>
            <person name="Zeng Q."/>
            <person name="Becnel J.J."/>
            <person name="Birren B.W."/>
        </authorList>
    </citation>
    <scope>NUCLEOTIDE SEQUENCE [LARGE SCALE GENOMIC DNA]</scope>
    <source>
        <strain evidence="7">USNM 41457</strain>
    </source>
</reference>
<dbReference type="PANTHER" id="PTHR22846">
    <property type="entry name" value="WD40 REPEAT PROTEIN"/>
    <property type="match status" value="1"/>
</dbReference>
<evidence type="ECO:0000256" key="4">
    <source>
        <dbReference type="ARBA" id="ARBA00023242"/>
    </source>
</evidence>
<keyword evidence="4" id="KW-0539">Nucleus</keyword>
<keyword evidence="3" id="KW-0677">Repeat</keyword>
<evidence type="ECO:0000313" key="6">
    <source>
        <dbReference type="EMBL" id="EJW05095.1"/>
    </source>
</evidence>
<dbReference type="EMBL" id="AFBI03000010">
    <property type="protein sequence ID" value="EJW05095.1"/>
    <property type="molecule type" value="Genomic_DNA"/>
</dbReference>
<dbReference type="PROSITE" id="PS00678">
    <property type="entry name" value="WD_REPEATS_1"/>
    <property type="match status" value="2"/>
</dbReference>